<evidence type="ECO:0000256" key="1">
    <source>
        <dbReference type="ARBA" id="ARBA00004651"/>
    </source>
</evidence>
<evidence type="ECO:0000256" key="9">
    <source>
        <dbReference type="SAM" id="Phobius"/>
    </source>
</evidence>
<dbReference type="RefSeq" id="WP_191274778.1">
    <property type="nucleotide sequence ID" value="NZ_BNDS01000016.1"/>
</dbReference>
<evidence type="ECO:0000313" key="12">
    <source>
        <dbReference type="Proteomes" id="UP000637074"/>
    </source>
</evidence>
<keyword evidence="6 9" id="KW-1133">Transmembrane helix</keyword>
<feature type="transmembrane region" description="Helical" evidence="9">
    <location>
        <begin position="398"/>
        <end position="423"/>
    </location>
</feature>
<dbReference type="Pfam" id="PF03553">
    <property type="entry name" value="Na_H_antiporter"/>
    <property type="match status" value="1"/>
</dbReference>
<keyword evidence="2" id="KW-0813">Transport</keyword>
<accession>A0ABQ3NA47</accession>
<feature type="transmembrane region" description="Helical" evidence="9">
    <location>
        <begin position="67"/>
        <end position="88"/>
    </location>
</feature>
<dbReference type="NCBIfam" id="TIGR00931">
    <property type="entry name" value="antiport_nhaC"/>
    <property type="match status" value="1"/>
</dbReference>
<evidence type="ECO:0000256" key="7">
    <source>
        <dbReference type="ARBA" id="ARBA00023136"/>
    </source>
</evidence>
<feature type="transmembrane region" description="Helical" evidence="9">
    <location>
        <begin position="134"/>
        <end position="160"/>
    </location>
</feature>
<feature type="transmembrane region" description="Helical" evidence="9">
    <location>
        <begin position="228"/>
        <end position="251"/>
    </location>
</feature>
<keyword evidence="12" id="KW-1185">Reference proteome</keyword>
<feature type="transmembrane region" description="Helical" evidence="9">
    <location>
        <begin position="34"/>
        <end position="55"/>
    </location>
</feature>
<dbReference type="InterPro" id="IPR004770">
    <property type="entry name" value="Na/H_antiport_NhaC"/>
</dbReference>
<evidence type="ECO:0000259" key="10">
    <source>
        <dbReference type="Pfam" id="PF03553"/>
    </source>
</evidence>
<feature type="transmembrane region" description="Helical" evidence="9">
    <location>
        <begin position="7"/>
        <end position="28"/>
    </location>
</feature>
<feature type="transmembrane region" description="Helical" evidence="9">
    <location>
        <begin position="429"/>
        <end position="451"/>
    </location>
</feature>
<keyword evidence="3" id="KW-0050">Antiport</keyword>
<feature type="transmembrane region" description="Helical" evidence="9">
    <location>
        <begin position="189"/>
        <end position="207"/>
    </location>
</feature>
<dbReference type="PANTHER" id="PTHR33451">
    <property type="entry name" value="MALATE-2H(+)/NA(+)-LACTATE ANTIPORTER"/>
    <property type="match status" value="1"/>
</dbReference>
<feature type="domain" description="Na+/H+ antiporter NhaC-like C-terminal" evidence="10">
    <location>
        <begin position="157"/>
        <end position="451"/>
    </location>
</feature>
<keyword evidence="4" id="KW-1003">Cell membrane</keyword>
<dbReference type="InterPro" id="IPR018461">
    <property type="entry name" value="Na/H_Antiport_NhaC-like_C"/>
</dbReference>
<dbReference type="EMBL" id="BNDS01000016">
    <property type="protein sequence ID" value="GHH99835.1"/>
    <property type="molecule type" value="Genomic_DNA"/>
</dbReference>
<keyword evidence="5 9" id="KW-0812">Transmembrane</keyword>
<reference evidence="11 12" key="1">
    <citation type="journal article" date="2022" name="Int. J. Syst. Evol. Microbiol.">
        <title>Neobacillus kokaensis sp. nov., isolated from soil.</title>
        <authorList>
            <person name="Yuki K."/>
            <person name="Matsubara H."/>
            <person name="Yamaguchi S."/>
        </authorList>
    </citation>
    <scope>NUCLEOTIDE SEQUENCE [LARGE SCALE GENOMIC DNA]</scope>
    <source>
        <strain evidence="11 12">LOB 377</strain>
    </source>
</reference>
<name>A0ABQ3NA47_9BACI</name>
<evidence type="ECO:0000313" key="11">
    <source>
        <dbReference type="EMBL" id="GHH99835.1"/>
    </source>
</evidence>
<feature type="transmembrane region" description="Helical" evidence="9">
    <location>
        <begin position="307"/>
        <end position="328"/>
    </location>
</feature>
<sequence length="473" mass="49702">MKKEISIGMSLIPIVALIGAAALSIFIWKAGMHVPLMIGVIAAAIISIIAGWSWDEVQRMMVKGVERALPAVFILLIIGMIVGTWIASGVIPTMIYYGLSIITPALFVPIVALVTGIVSITLGSSFTSIATIGLAFMVIGEGLGFSPGLVAGAVISGAYFGDKLSPLSDTTNIAPAMAETDLFSHVKHMLWDTIPAFLISIALYWIVSSSAAANGGTDIKAIEAIKTGLNDVFVIHPLLLLMPILTIILMIKKTPAIPALMGVSILGGVLAVLVQGTSVTSIVQIMTSGYHVESGVKALDSLLNRGGLMSMLGTIGLLILATALGGILEETGSFEVLTKKMMSKVHSTGTLISSTILSTFVVAFASGAQFLAIILPARTFVKTYKEMGIDTKNLSRCVEAAGTVGINLVPWGVPAVFAAGILGVSPGEFIPYAFFAFLVPLMNILFGFTGWTITKKQYKVEDNPTNDKGRAVI</sequence>
<organism evidence="11 12">
    <name type="scientific">Neobacillus kokaensis</name>
    <dbReference type="NCBI Taxonomy" id="2759023"/>
    <lineage>
        <taxon>Bacteria</taxon>
        <taxon>Bacillati</taxon>
        <taxon>Bacillota</taxon>
        <taxon>Bacilli</taxon>
        <taxon>Bacillales</taxon>
        <taxon>Bacillaceae</taxon>
        <taxon>Neobacillus</taxon>
    </lineage>
</organism>
<dbReference type="PANTHER" id="PTHR33451:SF3">
    <property type="entry name" value="MALATE-2H(+)_NA(+)-LACTATE ANTIPORTER"/>
    <property type="match status" value="1"/>
</dbReference>
<gene>
    <name evidence="11" type="primary">nhaC_2</name>
    <name evidence="11" type="ORF">AM1BK_33780</name>
</gene>
<dbReference type="Proteomes" id="UP000637074">
    <property type="component" value="Unassembled WGS sequence"/>
</dbReference>
<evidence type="ECO:0000256" key="4">
    <source>
        <dbReference type="ARBA" id="ARBA00022475"/>
    </source>
</evidence>
<evidence type="ECO:0000256" key="8">
    <source>
        <dbReference type="ARBA" id="ARBA00038435"/>
    </source>
</evidence>
<evidence type="ECO:0000256" key="6">
    <source>
        <dbReference type="ARBA" id="ARBA00022989"/>
    </source>
</evidence>
<keyword evidence="7 9" id="KW-0472">Membrane</keyword>
<evidence type="ECO:0000256" key="3">
    <source>
        <dbReference type="ARBA" id="ARBA00022449"/>
    </source>
</evidence>
<protein>
    <submittedName>
        <fullName evidence="11">Na+/H+ antiporter NhaC</fullName>
    </submittedName>
</protein>
<comment type="caution">
    <text evidence="11">The sequence shown here is derived from an EMBL/GenBank/DDBJ whole genome shotgun (WGS) entry which is preliminary data.</text>
</comment>
<proteinExistence type="inferred from homology"/>
<comment type="similarity">
    <text evidence="8">Belongs to the NhaC Na(+)/H(+) (TC 2.A.35) antiporter family.</text>
</comment>
<feature type="transmembrane region" description="Helical" evidence="9">
    <location>
        <begin position="94"/>
        <end position="122"/>
    </location>
</feature>
<dbReference type="InterPro" id="IPR052180">
    <property type="entry name" value="NhaC_Na-H+_Antiporter"/>
</dbReference>
<feature type="transmembrane region" description="Helical" evidence="9">
    <location>
        <begin position="257"/>
        <end position="286"/>
    </location>
</feature>
<evidence type="ECO:0000256" key="2">
    <source>
        <dbReference type="ARBA" id="ARBA00022448"/>
    </source>
</evidence>
<comment type="subcellular location">
    <subcellularLocation>
        <location evidence="1">Cell membrane</location>
        <topology evidence="1">Multi-pass membrane protein</topology>
    </subcellularLocation>
</comment>
<feature type="transmembrane region" description="Helical" evidence="9">
    <location>
        <begin position="348"/>
        <end position="377"/>
    </location>
</feature>
<evidence type="ECO:0000256" key="5">
    <source>
        <dbReference type="ARBA" id="ARBA00022692"/>
    </source>
</evidence>